<keyword evidence="12 17" id="KW-0520">NAD</keyword>
<feature type="transmembrane region" description="Helical" evidence="17">
    <location>
        <begin position="173"/>
        <end position="196"/>
    </location>
</feature>
<dbReference type="Pfam" id="PF00361">
    <property type="entry name" value="Proton_antipo_M"/>
    <property type="match status" value="1"/>
</dbReference>
<evidence type="ECO:0000256" key="10">
    <source>
        <dbReference type="ARBA" id="ARBA00022982"/>
    </source>
</evidence>
<keyword evidence="14 17" id="KW-0496">Mitochondrion</keyword>
<evidence type="ECO:0000259" key="18">
    <source>
        <dbReference type="Pfam" id="PF00361"/>
    </source>
</evidence>
<dbReference type="PANTHER" id="PTHR46552:SF1">
    <property type="entry name" value="NADH-UBIQUINONE OXIDOREDUCTASE CHAIN 2"/>
    <property type="match status" value="1"/>
</dbReference>
<feature type="transmembrane region" description="Helical" evidence="17">
    <location>
        <begin position="304"/>
        <end position="325"/>
    </location>
</feature>
<dbReference type="InterPro" id="IPR050175">
    <property type="entry name" value="Complex_I_Subunit_2"/>
</dbReference>
<dbReference type="GO" id="GO:0006120">
    <property type="term" value="P:mitochondrial electron transport, NADH to ubiquinone"/>
    <property type="evidence" value="ECO:0007669"/>
    <property type="project" value="InterPro"/>
</dbReference>
<dbReference type="InterPro" id="IPR003917">
    <property type="entry name" value="NADH_UbQ_OxRdtase_chain2"/>
</dbReference>
<feature type="transmembrane region" description="Helical" evidence="17">
    <location>
        <begin position="265"/>
        <end position="292"/>
    </location>
</feature>
<dbReference type="EC" id="7.1.1.2" evidence="3 17"/>
<evidence type="ECO:0000256" key="16">
    <source>
        <dbReference type="ARBA" id="ARBA00049551"/>
    </source>
</evidence>
<evidence type="ECO:0000256" key="6">
    <source>
        <dbReference type="ARBA" id="ARBA00022660"/>
    </source>
</evidence>
<dbReference type="AlphaFoldDB" id="A0A0U2EZG7"/>
<keyword evidence="6 17" id="KW-0679">Respiratory chain</keyword>
<dbReference type="InterPro" id="IPR001750">
    <property type="entry name" value="ND/Mrp_TM"/>
</dbReference>
<accession>A0A0U2EZG7</accession>
<keyword evidence="9 17" id="KW-1278">Translocase</keyword>
<evidence type="ECO:0000256" key="15">
    <source>
        <dbReference type="ARBA" id="ARBA00023136"/>
    </source>
</evidence>
<evidence type="ECO:0000256" key="13">
    <source>
        <dbReference type="ARBA" id="ARBA00023075"/>
    </source>
</evidence>
<keyword evidence="10 17" id="KW-0249">Electron transport</keyword>
<keyword evidence="5" id="KW-0813">Transport</keyword>
<sequence length="332" mass="36501">MLLGFPFTLGFGVLCVVGSLMSLSAFHWLGIWFGLELNLLGFIPLLVQGGLDQQVESSVKYFIVQALGSSFLLVGGFAQGVFYNLWGVGGVLFVLLLGLFLKLGVAPFHWWVPSVMGGLSWVSCGLLATWQKLAPLFLLFSFCGSFFYFFFCFACVSALVGGVGGVGQVQLRILMAYSSIAHLGWMMGLASCSVLGSFCYYLYYFFLSVFVFFGLGQSGVLRFSHVGYSTGLFVLIGLVSLGGLPPFSGFVPKWVGLQIVSGLELYYLAVFLVVGSVISLYYYFSLAFMLFISRFVSYKFSFGFFSVSYIMSVGVVVFCLGFPLYEFFFTVL</sequence>
<feature type="transmembrane region" description="Helical" evidence="17">
    <location>
        <begin position="136"/>
        <end position="161"/>
    </location>
</feature>
<keyword evidence="7 17" id="KW-0812">Transmembrane</keyword>
<evidence type="ECO:0000256" key="7">
    <source>
        <dbReference type="ARBA" id="ARBA00022692"/>
    </source>
</evidence>
<evidence type="ECO:0000313" key="19">
    <source>
        <dbReference type="EMBL" id="AKT74027.1"/>
    </source>
</evidence>
<evidence type="ECO:0000256" key="11">
    <source>
        <dbReference type="ARBA" id="ARBA00022989"/>
    </source>
</evidence>
<protein>
    <recommendedName>
        <fullName evidence="4 17">NADH-ubiquinone oxidoreductase chain 2</fullName>
        <ecNumber evidence="3 17">7.1.1.2</ecNumber>
    </recommendedName>
</protein>
<feature type="transmembrane region" description="Helical" evidence="17">
    <location>
        <begin position="59"/>
        <end position="77"/>
    </location>
</feature>
<comment type="catalytic activity">
    <reaction evidence="16 17">
        <text>a ubiquinone + NADH + 5 H(+)(in) = a ubiquinol + NAD(+) + 4 H(+)(out)</text>
        <dbReference type="Rhea" id="RHEA:29091"/>
        <dbReference type="Rhea" id="RHEA-COMP:9565"/>
        <dbReference type="Rhea" id="RHEA-COMP:9566"/>
        <dbReference type="ChEBI" id="CHEBI:15378"/>
        <dbReference type="ChEBI" id="CHEBI:16389"/>
        <dbReference type="ChEBI" id="CHEBI:17976"/>
        <dbReference type="ChEBI" id="CHEBI:57540"/>
        <dbReference type="ChEBI" id="CHEBI:57945"/>
        <dbReference type="EC" id="7.1.1.2"/>
    </reaction>
</comment>
<keyword evidence="8 17" id="KW-0999">Mitochondrion inner membrane</keyword>
<dbReference type="EMBL" id="KR703629">
    <property type="protein sequence ID" value="AKT74027.1"/>
    <property type="molecule type" value="Genomic_DNA"/>
</dbReference>
<feature type="transmembrane region" description="Helical" evidence="17">
    <location>
        <begin position="202"/>
        <end position="221"/>
    </location>
</feature>
<organism evidence="19">
    <name type="scientific">Micrura bella</name>
    <dbReference type="NCBI Taxonomy" id="1692167"/>
    <lineage>
        <taxon>Eukaryota</taxon>
        <taxon>Metazoa</taxon>
        <taxon>Spiralia</taxon>
        <taxon>Lophotrochozoa</taxon>
        <taxon>Nemertea</taxon>
        <taxon>Pilidiophora</taxon>
        <taxon>Heteronemertea</taxon>
        <taxon>Lineidae</taxon>
        <taxon>Micrura</taxon>
    </lineage>
</organism>
<comment type="similarity">
    <text evidence="2 17">Belongs to the complex I subunit 2 family.</text>
</comment>
<reference evidence="19" key="1">
    <citation type="journal article" date="2015" name="Mitochondrial DNA">
        <title>Mitochondrial genome of Micrura bella (Nemertea: Heteronemertea), the largest mitochondrial genome known to phylum Nemertea.</title>
        <authorList>
            <person name="Shen C."/>
            <person name="Shi-Chun S."/>
        </authorList>
    </citation>
    <scope>NUCLEOTIDE SEQUENCE</scope>
</reference>
<feature type="transmembrane region" description="Helical" evidence="17">
    <location>
        <begin position="83"/>
        <end position="101"/>
    </location>
</feature>
<keyword evidence="11 17" id="KW-1133">Transmembrane helix</keyword>
<evidence type="ECO:0000256" key="9">
    <source>
        <dbReference type="ARBA" id="ARBA00022967"/>
    </source>
</evidence>
<feature type="transmembrane region" description="Helical" evidence="17">
    <location>
        <begin position="228"/>
        <end position="245"/>
    </location>
</feature>
<comment type="function">
    <text evidence="17">Core subunit of the mitochondrial membrane respiratory chain NADH dehydrogenase (Complex I) which catalyzes electron transfer from NADH through the respiratory chain, using ubiquinone as an electron acceptor. Essential for the catalytic activity and assembly of complex I.</text>
</comment>
<dbReference type="PANTHER" id="PTHR46552">
    <property type="entry name" value="NADH-UBIQUINONE OXIDOREDUCTASE CHAIN 2"/>
    <property type="match status" value="1"/>
</dbReference>
<gene>
    <name evidence="19" type="primary">nad2</name>
</gene>
<evidence type="ECO:0000256" key="2">
    <source>
        <dbReference type="ARBA" id="ARBA00007012"/>
    </source>
</evidence>
<dbReference type="PRINTS" id="PR01436">
    <property type="entry name" value="NADHDHGNASE2"/>
</dbReference>
<evidence type="ECO:0000256" key="17">
    <source>
        <dbReference type="RuleBase" id="RU003403"/>
    </source>
</evidence>
<evidence type="ECO:0000256" key="12">
    <source>
        <dbReference type="ARBA" id="ARBA00023027"/>
    </source>
</evidence>
<evidence type="ECO:0000256" key="4">
    <source>
        <dbReference type="ARBA" id="ARBA00021008"/>
    </source>
</evidence>
<keyword evidence="15 17" id="KW-0472">Membrane</keyword>
<evidence type="ECO:0000256" key="1">
    <source>
        <dbReference type="ARBA" id="ARBA00004448"/>
    </source>
</evidence>
<feature type="transmembrane region" description="Helical" evidence="17">
    <location>
        <begin position="25"/>
        <end position="47"/>
    </location>
</feature>
<name>A0A0U2EZG7_9BILA</name>
<evidence type="ECO:0000256" key="3">
    <source>
        <dbReference type="ARBA" id="ARBA00012944"/>
    </source>
</evidence>
<keyword evidence="13 17" id="KW-0830">Ubiquinone</keyword>
<evidence type="ECO:0000256" key="14">
    <source>
        <dbReference type="ARBA" id="ARBA00023128"/>
    </source>
</evidence>
<evidence type="ECO:0000256" key="8">
    <source>
        <dbReference type="ARBA" id="ARBA00022792"/>
    </source>
</evidence>
<comment type="subcellular location">
    <subcellularLocation>
        <location evidence="1 17">Mitochondrion inner membrane</location>
        <topology evidence="1 17">Multi-pass membrane protein</topology>
    </subcellularLocation>
</comment>
<dbReference type="GO" id="GO:0008137">
    <property type="term" value="F:NADH dehydrogenase (ubiquinone) activity"/>
    <property type="evidence" value="ECO:0007669"/>
    <property type="project" value="UniProtKB-EC"/>
</dbReference>
<dbReference type="GO" id="GO:0005743">
    <property type="term" value="C:mitochondrial inner membrane"/>
    <property type="evidence" value="ECO:0007669"/>
    <property type="project" value="UniProtKB-SubCell"/>
</dbReference>
<proteinExistence type="inferred from homology"/>
<feature type="domain" description="NADH:quinone oxidoreductase/Mrp antiporter transmembrane" evidence="18">
    <location>
        <begin position="26"/>
        <end position="279"/>
    </location>
</feature>
<geneLocation type="mitochondrion" evidence="19"/>
<evidence type="ECO:0000256" key="5">
    <source>
        <dbReference type="ARBA" id="ARBA00022448"/>
    </source>
</evidence>